<gene>
    <name evidence="10" type="primary">ileS</name>
    <name evidence="14" type="ORF">A2Y62_17600</name>
</gene>
<evidence type="ECO:0000256" key="7">
    <source>
        <dbReference type="ARBA" id="ARBA00023146"/>
    </source>
</evidence>
<feature type="short sequence motif" description="'KMSKS' region" evidence="10">
    <location>
        <begin position="604"/>
        <end position="608"/>
    </location>
</feature>
<dbReference type="EC" id="6.1.1.5" evidence="10"/>
<comment type="function">
    <text evidence="8 10">Catalyzes the attachment of isoleucine to tRNA(Ile). As IleRS can inadvertently accommodate and process structurally similar amino acids such as valine, to avoid such errors it has two additional distinct tRNA(Ile)-dependent editing activities. One activity is designated as 'pretransfer' editing and involves the hydrolysis of activated Val-AMP. The other activity is designated 'posttransfer' editing and involves deacylation of mischarged Val-tRNA(Ile).</text>
</comment>
<dbReference type="CDD" id="cd07960">
    <property type="entry name" value="Anticodon_Ia_Ile_BEm"/>
    <property type="match status" value="1"/>
</dbReference>
<keyword evidence="4 10" id="KW-0547">Nucleotide-binding</keyword>
<dbReference type="Pfam" id="PF06827">
    <property type="entry name" value="zf-FPG_IleRS"/>
    <property type="match status" value="1"/>
</dbReference>
<comment type="domain">
    <text evidence="10">IleRS has two distinct active sites: one for aminoacylation and one for editing. The misactivated valine is translocated from the active site to the editing site, which sterically excludes the correctly activated isoleucine. The single editing site contains two valyl binding pockets, one specific for each substrate (Val-AMP or Val-tRNA(Ile)).</text>
</comment>
<feature type="domain" description="Zinc finger FPG/IleRS-type" evidence="12">
    <location>
        <begin position="888"/>
        <end position="914"/>
    </location>
</feature>
<dbReference type="FunFam" id="3.40.50.620:FF:000042">
    <property type="entry name" value="Isoleucine--tRNA ligase"/>
    <property type="match status" value="1"/>
</dbReference>
<dbReference type="HAMAP" id="MF_02002">
    <property type="entry name" value="Ile_tRNA_synth_type1"/>
    <property type="match status" value="1"/>
</dbReference>
<evidence type="ECO:0000256" key="6">
    <source>
        <dbReference type="ARBA" id="ARBA00022917"/>
    </source>
</evidence>
<dbReference type="Gene3D" id="1.10.10.830">
    <property type="entry name" value="Ile-tRNA synthetase CP2 domain-like"/>
    <property type="match status" value="1"/>
</dbReference>
<feature type="binding site" evidence="10">
    <location>
        <position position="891"/>
    </location>
    <ligand>
        <name>Zn(2+)</name>
        <dbReference type="ChEBI" id="CHEBI:29105"/>
    </ligand>
</feature>
<dbReference type="InterPro" id="IPR010663">
    <property type="entry name" value="Znf_FPG/IleRS"/>
</dbReference>
<dbReference type="InterPro" id="IPR033708">
    <property type="entry name" value="Anticodon_Ile_BEm"/>
</dbReference>
<evidence type="ECO:0000256" key="9">
    <source>
        <dbReference type="ARBA" id="ARBA00048359"/>
    </source>
</evidence>
<dbReference type="SUPFAM" id="SSF47323">
    <property type="entry name" value="Anticodon-binding domain of a subclass of class I aminoacyl-tRNA synthetases"/>
    <property type="match status" value="1"/>
</dbReference>
<dbReference type="InterPro" id="IPR009080">
    <property type="entry name" value="tRNAsynth_Ia_anticodon-bd"/>
</dbReference>
<organism evidence="14 15">
    <name type="scientific">Candidatus Fischerbacteria bacterium RBG_13_37_8</name>
    <dbReference type="NCBI Taxonomy" id="1817863"/>
    <lineage>
        <taxon>Bacteria</taxon>
        <taxon>Candidatus Fischeribacteriota</taxon>
    </lineage>
</organism>
<evidence type="ECO:0000313" key="14">
    <source>
        <dbReference type="EMBL" id="OGF65221.1"/>
    </source>
</evidence>
<proteinExistence type="inferred from homology"/>
<dbReference type="Gene3D" id="1.10.730.20">
    <property type="match status" value="1"/>
</dbReference>
<dbReference type="SUPFAM" id="SSF52374">
    <property type="entry name" value="Nucleotidylyl transferase"/>
    <property type="match status" value="1"/>
</dbReference>
<dbReference type="InterPro" id="IPR009008">
    <property type="entry name" value="Val/Leu/Ile-tRNA-synth_edit"/>
</dbReference>
<evidence type="ECO:0000256" key="8">
    <source>
        <dbReference type="ARBA" id="ARBA00025217"/>
    </source>
</evidence>
<evidence type="ECO:0000259" key="12">
    <source>
        <dbReference type="Pfam" id="PF06827"/>
    </source>
</evidence>
<comment type="cofactor">
    <cofactor evidence="10">
        <name>Zn(2+)</name>
        <dbReference type="ChEBI" id="CHEBI:29105"/>
    </cofactor>
    <text evidence="10">Binds 1 zinc ion per subunit.</text>
</comment>
<feature type="domain" description="Aminoacyl-tRNA synthetase class Ia" evidence="11">
    <location>
        <begin position="31"/>
        <end position="642"/>
    </location>
</feature>
<evidence type="ECO:0000256" key="2">
    <source>
        <dbReference type="ARBA" id="ARBA00022490"/>
    </source>
</evidence>
<comment type="catalytic activity">
    <reaction evidence="9 10">
        <text>tRNA(Ile) + L-isoleucine + ATP = L-isoleucyl-tRNA(Ile) + AMP + diphosphate</text>
        <dbReference type="Rhea" id="RHEA:11060"/>
        <dbReference type="Rhea" id="RHEA-COMP:9666"/>
        <dbReference type="Rhea" id="RHEA-COMP:9695"/>
        <dbReference type="ChEBI" id="CHEBI:30616"/>
        <dbReference type="ChEBI" id="CHEBI:33019"/>
        <dbReference type="ChEBI" id="CHEBI:58045"/>
        <dbReference type="ChEBI" id="CHEBI:78442"/>
        <dbReference type="ChEBI" id="CHEBI:78528"/>
        <dbReference type="ChEBI" id="CHEBI:456215"/>
        <dbReference type="EC" id="6.1.1.5"/>
    </reaction>
</comment>
<comment type="caution">
    <text evidence="14">The sequence shown here is derived from an EMBL/GenBank/DDBJ whole genome shotgun (WGS) entry which is preliminary data.</text>
</comment>
<feature type="binding site" evidence="10">
    <location>
        <position position="911"/>
    </location>
    <ligand>
        <name>Zn(2+)</name>
        <dbReference type="ChEBI" id="CHEBI:29105"/>
    </ligand>
</feature>
<evidence type="ECO:0000256" key="5">
    <source>
        <dbReference type="ARBA" id="ARBA00022840"/>
    </source>
</evidence>
<dbReference type="InterPro" id="IPR002300">
    <property type="entry name" value="aa-tRNA-synth_Ia"/>
</dbReference>
<evidence type="ECO:0000256" key="4">
    <source>
        <dbReference type="ARBA" id="ARBA00022741"/>
    </source>
</evidence>
<dbReference type="InterPro" id="IPR023585">
    <property type="entry name" value="Ile-tRNA-ligase_type1"/>
</dbReference>
<comment type="subcellular location">
    <subcellularLocation>
        <location evidence="10">Cytoplasm</location>
    </subcellularLocation>
</comment>
<keyword evidence="10" id="KW-0862">Zinc</keyword>
<dbReference type="InterPro" id="IPR001412">
    <property type="entry name" value="aa-tRNA-synth_I_CS"/>
</dbReference>
<dbReference type="PANTHER" id="PTHR42765">
    <property type="entry name" value="SOLEUCYL-TRNA SYNTHETASE"/>
    <property type="match status" value="1"/>
</dbReference>
<dbReference type="GO" id="GO:0005829">
    <property type="term" value="C:cytosol"/>
    <property type="evidence" value="ECO:0007669"/>
    <property type="project" value="TreeGrafter"/>
</dbReference>
<dbReference type="PROSITE" id="PS00178">
    <property type="entry name" value="AA_TRNA_LIGASE_I"/>
    <property type="match status" value="1"/>
</dbReference>
<dbReference type="Gene3D" id="3.40.50.620">
    <property type="entry name" value="HUPs"/>
    <property type="match status" value="2"/>
</dbReference>
<dbReference type="Pfam" id="PF08264">
    <property type="entry name" value="Anticodon_1"/>
    <property type="match status" value="1"/>
</dbReference>
<dbReference type="PANTHER" id="PTHR42765:SF1">
    <property type="entry name" value="ISOLEUCINE--TRNA LIGASE, MITOCHONDRIAL"/>
    <property type="match status" value="1"/>
</dbReference>
<dbReference type="AlphaFoldDB" id="A0A1F5VQ81"/>
<dbReference type="GO" id="GO:0002161">
    <property type="term" value="F:aminoacyl-tRNA deacylase activity"/>
    <property type="evidence" value="ECO:0007669"/>
    <property type="project" value="InterPro"/>
</dbReference>
<feature type="binding site" evidence="10">
    <location>
        <position position="894"/>
    </location>
    <ligand>
        <name>Zn(2+)</name>
        <dbReference type="ChEBI" id="CHEBI:29105"/>
    </ligand>
</feature>
<keyword evidence="10" id="KW-0479">Metal-binding</keyword>
<dbReference type="InterPro" id="IPR013155">
    <property type="entry name" value="M/V/L/I-tRNA-synth_anticd-bd"/>
</dbReference>
<protein>
    <recommendedName>
        <fullName evidence="10">Isoleucine--tRNA ligase</fullName>
        <ecNumber evidence="10">6.1.1.5</ecNumber>
    </recommendedName>
    <alternativeName>
        <fullName evidence="10">Isoleucyl-tRNA synthetase</fullName>
        <shortName evidence="10">IleRS</shortName>
    </alternativeName>
</protein>
<comment type="similarity">
    <text evidence="1 10">Belongs to the class-I aminoacyl-tRNA synthetase family. IleS type 1 subfamily.</text>
</comment>
<dbReference type="InterPro" id="IPR002301">
    <property type="entry name" value="Ile-tRNA-ligase"/>
</dbReference>
<evidence type="ECO:0000313" key="15">
    <source>
        <dbReference type="Proteomes" id="UP000178943"/>
    </source>
</evidence>
<dbReference type="GO" id="GO:0005524">
    <property type="term" value="F:ATP binding"/>
    <property type="evidence" value="ECO:0007669"/>
    <property type="project" value="UniProtKB-UniRule"/>
</dbReference>
<dbReference type="Proteomes" id="UP000178943">
    <property type="component" value="Unassembled WGS sequence"/>
</dbReference>
<evidence type="ECO:0000256" key="3">
    <source>
        <dbReference type="ARBA" id="ARBA00022598"/>
    </source>
</evidence>
<comment type="subunit">
    <text evidence="10">Monomer.</text>
</comment>
<evidence type="ECO:0000259" key="13">
    <source>
        <dbReference type="Pfam" id="PF08264"/>
    </source>
</evidence>
<keyword evidence="5 10" id="KW-0067">ATP-binding</keyword>
<dbReference type="EMBL" id="MFGW01000114">
    <property type="protein sequence ID" value="OGF65221.1"/>
    <property type="molecule type" value="Genomic_DNA"/>
</dbReference>
<accession>A0A1F5VQ81</accession>
<feature type="binding site" evidence="10">
    <location>
        <position position="914"/>
    </location>
    <ligand>
        <name>Zn(2+)</name>
        <dbReference type="ChEBI" id="CHEBI:29105"/>
    </ligand>
</feature>
<keyword evidence="2 10" id="KW-0963">Cytoplasm</keyword>
<dbReference type="Pfam" id="PF00133">
    <property type="entry name" value="tRNA-synt_1"/>
    <property type="match status" value="1"/>
</dbReference>
<sequence length="918" mass="107078">MNAKDYKNTLNLPKTNFPMKASLIQKEPLQLAKWDKMHIYEKIKESRRGAKPFFLHDGPPYANGKIHMGTALNKILKDFVTKSWTMLGYYSPFVPGWDCHGLPIELQVDRMLAEQKAKKSPYEFRQECRKYAEKYLNIQREGFKRLGVIGRWDTPYLTMNPLYQAAIARTFGAFAKKGLVYQDVKPIYWCCSCKTALAEAEIEYKEHSSPSIHVKFQTDQSWSDKLTPEEIKNTSVIIWTTTPWTLPANLAIALHPEAFYVLLKSGNENFIIAENLIDKFQQETHLKEAVIIKKYKGKELEGLTTDHPFIERKSIIVLADYVSMDQGTGCVHTAPGHGQEDYLTGIHYGLKPFSPLDDDGKFTEEIPKYKGLQVFDANSIIVVDMKKTHKLLYDSELAHSYPHCWRCKNPVIFRATKQWFISLDKTGLRKKSLDQIKEIAWIPEWGEERIYQMVETRPDWCISRQRIWGVPITQFGCVACGEVLKDERIYDRIADIYEKESADAWYVKTEKELLPENCQCTCGSTEFKKGMDILDVWFDSGASHEAVMTQDPDLHWPSDIYLEGNDQYRGWFNSSLLIGVHLYEKSPYRICVTHGMVVDEKGYKMSKTLGNFIDPEEIIEKYGAEILRAWVAMVDYKEEVRVSFALIEKIAESYRKLRNTCRFMLGNLYDFDPTNDNVHFEHLTELDKWALMQIKLLEDKIYKAYQNYEFHIIYHAVQNFSIVDMSSFYLNILKDRLYVLKNDSLGRRSAQTVIYHLLNSLIRLIAPIYSFTADEVWEHMPHYEQKEESVHLTEFLHTNVSFIDQDFIRRWELFLEIREIVLKELETKREQNIIHDSLEARLNLFVPSNKYDIVNKYKDLLKEIFIVSQLQIEKTDGQMKAMVEKASGNKCLRCWNYDDSVGTLSENKDVCARCNSIL</sequence>
<dbReference type="NCBIfam" id="TIGR00392">
    <property type="entry name" value="ileS"/>
    <property type="match status" value="1"/>
</dbReference>
<keyword evidence="7 10" id="KW-0030">Aminoacyl-tRNA synthetase</keyword>
<evidence type="ECO:0000256" key="1">
    <source>
        <dbReference type="ARBA" id="ARBA00006887"/>
    </source>
</evidence>
<evidence type="ECO:0000256" key="10">
    <source>
        <dbReference type="HAMAP-Rule" id="MF_02002"/>
    </source>
</evidence>
<dbReference type="SUPFAM" id="SSF50677">
    <property type="entry name" value="ValRS/IleRS/LeuRS editing domain"/>
    <property type="match status" value="1"/>
</dbReference>
<dbReference type="GO" id="GO:0006428">
    <property type="term" value="P:isoleucyl-tRNA aminoacylation"/>
    <property type="evidence" value="ECO:0007669"/>
    <property type="project" value="UniProtKB-UniRule"/>
</dbReference>
<feature type="domain" description="Methionyl/Valyl/Leucyl/Isoleucyl-tRNA synthetase anticodon-binding" evidence="13">
    <location>
        <begin position="687"/>
        <end position="841"/>
    </location>
</feature>
<evidence type="ECO:0000259" key="11">
    <source>
        <dbReference type="Pfam" id="PF00133"/>
    </source>
</evidence>
<feature type="short sequence motif" description="'HIGH' region" evidence="10">
    <location>
        <begin position="60"/>
        <end position="70"/>
    </location>
</feature>
<dbReference type="GO" id="GO:0004822">
    <property type="term" value="F:isoleucine-tRNA ligase activity"/>
    <property type="evidence" value="ECO:0007669"/>
    <property type="project" value="UniProtKB-UniRule"/>
</dbReference>
<dbReference type="CDD" id="cd00818">
    <property type="entry name" value="IleRS_core"/>
    <property type="match status" value="1"/>
</dbReference>
<dbReference type="GO" id="GO:0000049">
    <property type="term" value="F:tRNA binding"/>
    <property type="evidence" value="ECO:0007669"/>
    <property type="project" value="InterPro"/>
</dbReference>
<keyword evidence="3 10" id="KW-0436">Ligase</keyword>
<keyword evidence="6 10" id="KW-0648">Protein biosynthesis</keyword>
<reference evidence="14 15" key="1">
    <citation type="journal article" date="2016" name="Nat. Commun.">
        <title>Thousands of microbial genomes shed light on interconnected biogeochemical processes in an aquifer system.</title>
        <authorList>
            <person name="Anantharaman K."/>
            <person name="Brown C.T."/>
            <person name="Hug L.A."/>
            <person name="Sharon I."/>
            <person name="Castelle C.J."/>
            <person name="Probst A.J."/>
            <person name="Thomas B.C."/>
            <person name="Singh A."/>
            <person name="Wilkins M.J."/>
            <person name="Karaoz U."/>
            <person name="Brodie E.L."/>
            <person name="Williams K.H."/>
            <person name="Hubbard S.S."/>
            <person name="Banfield J.F."/>
        </authorList>
    </citation>
    <scope>NUCLEOTIDE SEQUENCE [LARGE SCALE GENOMIC DNA]</scope>
</reference>
<dbReference type="InterPro" id="IPR050081">
    <property type="entry name" value="Ile-tRNA_ligase"/>
</dbReference>
<feature type="binding site" evidence="10">
    <location>
        <position position="563"/>
    </location>
    <ligand>
        <name>L-isoleucyl-5'-AMP</name>
        <dbReference type="ChEBI" id="CHEBI:178002"/>
    </ligand>
</feature>
<dbReference type="InterPro" id="IPR014729">
    <property type="entry name" value="Rossmann-like_a/b/a_fold"/>
</dbReference>
<name>A0A1F5VQ81_9BACT</name>
<dbReference type="STRING" id="1817863.A2Y62_17600"/>
<dbReference type="GO" id="GO:0008270">
    <property type="term" value="F:zinc ion binding"/>
    <property type="evidence" value="ECO:0007669"/>
    <property type="project" value="UniProtKB-UniRule"/>
</dbReference>
<feature type="binding site" evidence="10">
    <location>
        <position position="607"/>
    </location>
    <ligand>
        <name>ATP</name>
        <dbReference type="ChEBI" id="CHEBI:30616"/>
    </ligand>
</feature>
<dbReference type="PRINTS" id="PR00984">
    <property type="entry name" value="TRNASYNTHILE"/>
</dbReference>